<dbReference type="Proteomes" id="UP000507536">
    <property type="component" value="Chromosome 13"/>
</dbReference>
<dbReference type="Gene3D" id="3.30.530.20">
    <property type="match status" value="1"/>
</dbReference>
<evidence type="ECO:0000313" key="3">
    <source>
        <dbReference type="Proteomes" id="UP000507536"/>
    </source>
</evidence>
<proteinExistence type="predicted"/>
<keyword evidence="1" id="KW-0732">Signal</keyword>
<reference evidence="2 3" key="1">
    <citation type="submission" date="2016-08" db="EMBL/GenBank/DDBJ databases">
        <authorList>
            <consortium name="Pathogen Informatics"/>
        </authorList>
    </citation>
    <scope>NUCLEOTIDE SEQUENCE [LARGE SCALE GENOMIC DNA]</scope>
    <source>
        <strain evidence="2 3">DS</strain>
    </source>
</reference>
<feature type="signal peptide" evidence="1">
    <location>
        <begin position="1"/>
        <end position="25"/>
    </location>
</feature>
<dbReference type="SUPFAM" id="SSF55961">
    <property type="entry name" value="Bet v1-like"/>
    <property type="match status" value="1"/>
</dbReference>
<sequence length="281" mass="32069">MNKGYIKIALALLSVATYMQNIAFARNVISNTKPAKEEFKLQVSTNTEEDKNAEDVMAEALALASKHAENTNDYKLYLKDDEGAALYFKRVNNTDIAKLELTIPNPDNYADVVSMLWDPNGEMYFDNSFIEGNIPQVYNKNLRIVQRLYKNNLGSGQIHYNALANKVEPSKDKTTIVMTSSDMNDYDVYWDKKYVNPIVESANSFKTDINSQEDIRKGHLSKMYVNLAAFFIKKEADGVKLTYISSMDYNASSYVSQYAVKNTTIKKIFNVIKLRDIFKKE</sequence>
<dbReference type="InterPro" id="IPR006486">
    <property type="entry name" value="PYST_A"/>
</dbReference>
<protein>
    <submittedName>
        <fullName evidence="2">Fam-a protein</fullName>
    </submittedName>
</protein>
<dbReference type="NCBIfam" id="TIGR01599">
    <property type="entry name" value="PYST-A"/>
    <property type="match status" value="1"/>
</dbReference>
<dbReference type="AlphaFoldDB" id="A0A1C6XVV7"/>
<gene>
    <name evidence="2" type="ORF">PCHDS_000380800</name>
</gene>
<feature type="chain" id="PRO_5008750972" evidence="1">
    <location>
        <begin position="26"/>
        <end position="281"/>
    </location>
</feature>
<accession>A0A1C6XVV7</accession>
<dbReference type="InterPro" id="IPR023393">
    <property type="entry name" value="START-like_dom_sf"/>
</dbReference>
<name>A0A1C6XVV7_PLACE</name>
<evidence type="ECO:0000313" key="2">
    <source>
        <dbReference type="EMBL" id="SCM10031.1"/>
    </source>
</evidence>
<evidence type="ECO:0000256" key="1">
    <source>
        <dbReference type="SAM" id="SignalP"/>
    </source>
</evidence>
<organism evidence="2 3">
    <name type="scientific">Plasmodium chabaudi adami</name>
    <dbReference type="NCBI Taxonomy" id="5826"/>
    <lineage>
        <taxon>Eukaryota</taxon>
        <taxon>Sar</taxon>
        <taxon>Alveolata</taxon>
        <taxon>Apicomplexa</taxon>
        <taxon>Aconoidasida</taxon>
        <taxon>Haemosporida</taxon>
        <taxon>Plasmodiidae</taxon>
        <taxon>Plasmodium</taxon>
        <taxon>Plasmodium (Vinckeia)</taxon>
    </lineage>
</organism>
<dbReference type="EMBL" id="LT608193">
    <property type="protein sequence ID" value="SCM10031.1"/>
    <property type="molecule type" value="Genomic_DNA"/>
</dbReference>